<gene>
    <name evidence="1" type="ORF">SPELUC_LOCUS17343</name>
</gene>
<organism evidence="1 2">
    <name type="scientific">Cetraspora pellucida</name>
    <dbReference type="NCBI Taxonomy" id="1433469"/>
    <lineage>
        <taxon>Eukaryota</taxon>
        <taxon>Fungi</taxon>
        <taxon>Fungi incertae sedis</taxon>
        <taxon>Mucoromycota</taxon>
        <taxon>Glomeromycotina</taxon>
        <taxon>Glomeromycetes</taxon>
        <taxon>Diversisporales</taxon>
        <taxon>Gigasporaceae</taxon>
        <taxon>Cetraspora</taxon>
    </lineage>
</organism>
<name>A0ACA9RGE9_9GLOM</name>
<reference evidence="1" key="1">
    <citation type="submission" date="2021-06" db="EMBL/GenBank/DDBJ databases">
        <authorList>
            <person name="Kallberg Y."/>
            <person name="Tangrot J."/>
            <person name="Rosling A."/>
        </authorList>
    </citation>
    <scope>NUCLEOTIDE SEQUENCE</scope>
    <source>
        <strain evidence="1">28 12/20/2015</strain>
    </source>
</reference>
<keyword evidence="2" id="KW-1185">Reference proteome</keyword>
<comment type="caution">
    <text evidence="1">The sequence shown here is derived from an EMBL/GenBank/DDBJ whole genome shotgun (WGS) entry which is preliminary data.</text>
</comment>
<dbReference type="EMBL" id="CAJVPW010070396">
    <property type="protein sequence ID" value="CAG8792306.1"/>
    <property type="molecule type" value="Genomic_DNA"/>
</dbReference>
<sequence length="180" mass="20807">MGLCGETKIANKRDSWVTAIQVFEYYISHHLGKGFESVFGGVTCLPGCFCMYRLKARKGDDDWVPIITKPEIVHEYSQNVVETLHQKNLLLLGEDRFLTTLMLRNFPHRKMMFCPQAICKTVVPDDFWVLLSQRRRWINSTIHNLMELVLVRNLCGTFCFSMQFVVFMELIGTVVLPVAI</sequence>
<evidence type="ECO:0000313" key="2">
    <source>
        <dbReference type="Proteomes" id="UP000789366"/>
    </source>
</evidence>
<evidence type="ECO:0000313" key="1">
    <source>
        <dbReference type="EMBL" id="CAG8792306.1"/>
    </source>
</evidence>
<protein>
    <submittedName>
        <fullName evidence="1">10571_t:CDS:1</fullName>
    </submittedName>
</protein>
<feature type="non-terminal residue" evidence="1">
    <location>
        <position position="180"/>
    </location>
</feature>
<accession>A0ACA9RGE9</accession>
<dbReference type="Proteomes" id="UP000789366">
    <property type="component" value="Unassembled WGS sequence"/>
</dbReference>
<proteinExistence type="predicted"/>